<name>A0AAD8JTC7_TARER</name>
<evidence type="ECO:0000313" key="8">
    <source>
        <dbReference type="Proteomes" id="UP001229421"/>
    </source>
</evidence>
<dbReference type="SMART" id="SM01019">
    <property type="entry name" value="B3"/>
    <property type="match status" value="1"/>
</dbReference>
<accession>A0AAD8JTC7</accession>
<dbReference type="CDD" id="cd10017">
    <property type="entry name" value="B3_DNA"/>
    <property type="match status" value="1"/>
</dbReference>
<dbReference type="SUPFAM" id="SSF101936">
    <property type="entry name" value="DNA-binding pseudobarrel domain"/>
    <property type="match status" value="1"/>
</dbReference>
<dbReference type="Pfam" id="PF02362">
    <property type="entry name" value="B3"/>
    <property type="match status" value="1"/>
</dbReference>
<dbReference type="AlphaFoldDB" id="A0AAD8JTC7"/>
<dbReference type="GO" id="GO:0005634">
    <property type="term" value="C:nucleus"/>
    <property type="evidence" value="ECO:0007669"/>
    <property type="project" value="UniProtKB-SubCell"/>
</dbReference>
<feature type="domain" description="TF-B3" evidence="6">
    <location>
        <begin position="15"/>
        <end position="108"/>
    </location>
</feature>
<dbReference type="InterPro" id="IPR003340">
    <property type="entry name" value="B3_DNA-bd"/>
</dbReference>
<dbReference type="InterPro" id="IPR050655">
    <property type="entry name" value="Plant_B3_domain"/>
</dbReference>
<dbReference type="GO" id="GO:0003677">
    <property type="term" value="F:DNA binding"/>
    <property type="evidence" value="ECO:0007669"/>
    <property type="project" value="UniProtKB-KW"/>
</dbReference>
<dbReference type="PROSITE" id="PS50863">
    <property type="entry name" value="B3"/>
    <property type="match status" value="1"/>
</dbReference>
<gene>
    <name evidence="7" type="ORF">QVD17_36792</name>
</gene>
<evidence type="ECO:0000256" key="3">
    <source>
        <dbReference type="ARBA" id="ARBA00023125"/>
    </source>
</evidence>
<evidence type="ECO:0000256" key="2">
    <source>
        <dbReference type="ARBA" id="ARBA00023015"/>
    </source>
</evidence>
<comment type="caution">
    <text evidence="7">The sequence shown here is derived from an EMBL/GenBank/DDBJ whole genome shotgun (WGS) entry which is preliminary data.</text>
</comment>
<sequence>MKSHWRSISPENPFNFIKIILSDDTQSRGIRLPQKFTEEYGKYLSESVTLKVPNGDVWQVEVQKTGDEIWLKNGWGRFAEHYGLGLAHLLMFEYDGLSTFGVIIFNATASEIKYPKNTDRNAGKCHVSCDEQETVILDDDDDDHMCSSSEDGKNEVKINGWYNLISDEGECSRKRQGGGRKQALEKAKENFKSDLPFFMVYMSTSYLTNRGVVA</sequence>
<dbReference type="InterPro" id="IPR015300">
    <property type="entry name" value="DNA-bd_pseudobarrel_sf"/>
</dbReference>
<keyword evidence="3" id="KW-0238">DNA-binding</keyword>
<dbReference type="Proteomes" id="UP001229421">
    <property type="component" value="Unassembled WGS sequence"/>
</dbReference>
<dbReference type="PANTHER" id="PTHR31920:SF108">
    <property type="entry name" value="B3 DOMAIN-CONTAINING TRANSCRIPTION FACTOR VRN1-LIKE"/>
    <property type="match status" value="1"/>
</dbReference>
<keyword evidence="8" id="KW-1185">Reference proteome</keyword>
<keyword evidence="4" id="KW-0804">Transcription</keyword>
<evidence type="ECO:0000256" key="4">
    <source>
        <dbReference type="ARBA" id="ARBA00023163"/>
    </source>
</evidence>
<evidence type="ECO:0000259" key="6">
    <source>
        <dbReference type="PROSITE" id="PS50863"/>
    </source>
</evidence>
<keyword evidence="5" id="KW-0539">Nucleus</keyword>
<reference evidence="7" key="1">
    <citation type="journal article" date="2023" name="bioRxiv">
        <title>Improved chromosome-level genome assembly for marigold (Tagetes erecta).</title>
        <authorList>
            <person name="Jiang F."/>
            <person name="Yuan L."/>
            <person name="Wang S."/>
            <person name="Wang H."/>
            <person name="Xu D."/>
            <person name="Wang A."/>
            <person name="Fan W."/>
        </authorList>
    </citation>
    <scope>NUCLEOTIDE SEQUENCE</scope>
    <source>
        <strain evidence="7">WSJ</strain>
        <tissue evidence="7">Leaf</tissue>
    </source>
</reference>
<organism evidence="7 8">
    <name type="scientific">Tagetes erecta</name>
    <name type="common">African marigold</name>
    <dbReference type="NCBI Taxonomy" id="13708"/>
    <lineage>
        <taxon>Eukaryota</taxon>
        <taxon>Viridiplantae</taxon>
        <taxon>Streptophyta</taxon>
        <taxon>Embryophyta</taxon>
        <taxon>Tracheophyta</taxon>
        <taxon>Spermatophyta</taxon>
        <taxon>Magnoliopsida</taxon>
        <taxon>eudicotyledons</taxon>
        <taxon>Gunneridae</taxon>
        <taxon>Pentapetalae</taxon>
        <taxon>asterids</taxon>
        <taxon>campanulids</taxon>
        <taxon>Asterales</taxon>
        <taxon>Asteraceae</taxon>
        <taxon>Asteroideae</taxon>
        <taxon>Heliantheae alliance</taxon>
        <taxon>Tageteae</taxon>
        <taxon>Tagetes</taxon>
    </lineage>
</organism>
<keyword evidence="2" id="KW-0805">Transcription regulation</keyword>
<comment type="subcellular location">
    <subcellularLocation>
        <location evidence="1">Nucleus</location>
    </subcellularLocation>
</comment>
<proteinExistence type="predicted"/>
<dbReference type="EMBL" id="JAUHHV010000010">
    <property type="protein sequence ID" value="KAK1410257.1"/>
    <property type="molecule type" value="Genomic_DNA"/>
</dbReference>
<protein>
    <recommendedName>
        <fullName evidence="6">TF-B3 domain-containing protein</fullName>
    </recommendedName>
</protein>
<dbReference type="PANTHER" id="PTHR31920">
    <property type="entry name" value="B3 DOMAIN-CONTAINING"/>
    <property type="match status" value="1"/>
</dbReference>
<evidence type="ECO:0000313" key="7">
    <source>
        <dbReference type="EMBL" id="KAK1410257.1"/>
    </source>
</evidence>
<evidence type="ECO:0000256" key="1">
    <source>
        <dbReference type="ARBA" id="ARBA00004123"/>
    </source>
</evidence>
<dbReference type="Gene3D" id="2.40.330.10">
    <property type="entry name" value="DNA-binding pseudobarrel domain"/>
    <property type="match status" value="1"/>
</dbReference>
<evidence type="ECO:0000256" key="5">
    <source>
        <dbReference type="ARBA" id="ARBA00023242"/>
    </source>
</evidence>